<accession>A0AAV9ZDA5</accession>
<comment type="caution">
    <text evidence="1">The sequence shown here is derived from an EMBL/GenBank/DDBJ whole genome shotgun (WGS) entry which is preliminary data.</text>
</comment>
<dbReference type="InterPro" id="IPR011009">
    <property type="entry name" value="Kinase-like_dom_sf"/>
</dbReference>
<name>A0AAV9ZDA5_9AGAR</name>
<dbReference type="AlphaFoldDB" id="A0AAV9ZDA5"/>
<organism evidence="1 2">
    <name type="scientific">Favolaschia claudopus</name>
    <dbReference type="NCBI Taxonomy" id="2862362"/>
    <lineage>
        <taxon>Eukaryota</taxon>
        <taxon>Fungi</taxon>
        <taxon>Dikarya</taxon>
        <taxon>Basidiomycota</taxon>
        <taxon>Agaricomycotina</taxon>
        <taxon>Agaricomycetes</taxon>
        <taxon>Agaricomycetidae</taxon>
        <taxon>Agaricales</taxon>
        <taxon>Marasmiineae</taxon>
        <taxon>Mycenaceae</taxon>
        <taxon>Favolaschia</taxon>
    </lineage>
</organism>
<evidence type="ECO:0000313" key="2">
    <source>
        <dbReference type="Proteomes" id="UP001362999"/>
    </source>
</evidence>
<proteinExistence type="predicted"/>
<evidence type="ECO:0000313" key="1">
    <source>
        <dbReference type="EMBL" id="KAK6978119.1"/>
    </source>
</evidence>
<dbReference type="SUPFAM" id="SSF56112">
    <property type="entry name" value="Protein kinase-like (PK-like)"/>
    <property type="match status" value="1"/>
</dbReference>
<dbReference type="Proteomes" id="UP001362999">
    <property type="component" value="Unassembled WGS sequence"/>
</dbReference>
<reference evidence="1 2" key="1">
    <citation type="journal article" date="2024" name="J Genomics">
        <title>Draft genome sequencing and assembly of Favolaschia claudopus CIRM-BRFM 2984 isolated from oak limbs.</title>
        <authorList>
            <person name="Navarro D."/>
            <person name="Drula E."/>
            <person name="Chaduli D."/>
            <person name="Cazenave R."/>
            <person name="Ahrendt S."/>
            <person name="Wang J."/>
            <person name="Lipzen A."/>
            <person name="Daum C."/>
            <person name="Barry K."/>
            <person name="Grigoriev I.V."/>
            <person name="Favel A."/>
            <person name="Rosso M.N."/>
            <person name="Martin F."/>
        </authorList>
    </citation>
    <scope>NUCLEOTIDE SEQUENCE [LARGE SCALE GENOMIC DNA]</scope>
    <source>
        <strain evidence="1 2">CIRM-BRFM 2984</strain>
    </source>
</reference>
<sequence length="200" mass="22304">MQYAGVFIEQVVDEKIGRPTVWSGQLILEDDTVESTIPIPIVVKMAVDEYQEGDESDGKEAADLLRHEGVIYEALAKAGLGGITPRYYGAFENDLGTVILILDDGGETIDSFEELSKEQREDLLTKAETMHRAGIVHNDLKPRNFAQDSSGEVKIIDFRHGCGRAPLPWKGVRRVDRVCQSFEAGCRILTDESRQQLVRL</sequence>
<keyword evidence="2" id="KW-1185">Reference proteome</keyword>
<protein>
    <recommendedName>
        <fullName evidence="3">Protein kinase domain-containing protein</fullName>
    </recommendedName>
</protein>
<gene>
    <name evidence="1" type="ORF">R3P38DRAFT_3119585</name>
</gene>
<dbReference type="Gene3D" id="1.10.510.10">
    <property type="entry name" value="Transferase(Phosphotransferase) domain 1"/>
    <property type="match status" value="1"/>
</dbReference>
<dbReference type="EMBL" id="JAWWNJ010000161">
    <property type="protein sequence ID" value="KAK6978119.1"/>
    <property type="molecule type" value="Genomic_DNA"/>
</dbReference>
<evidence type="ECO:0008006" key="3">
    <source>
        <dbReference type="Google" id="ProtNLM"/>
    </source>
</evidence>